<accession>A0ACC0C9G0</accession>
<dbReference type="EMBL" id="CM044701">
    <property type="protein sequence ID" value="KAI5681534.1"/>
    <property type="molecule type" value="Genomic_DNA"/>
</dbReference>
<evidence type="ECO:0000313" key="1">
    <source>
        <dbReference type="EMBL" id="KAI5681534.1"/>
    </source>
</evidence>
<organism evidence="1 2">
    <name type="scientific">Catharanthus roseus</name>
    <name type="common">Madagascar periwinkle</name>
    <name type="synonym">Vinca rosea</name>
    <dbReference type="NCBI Taxonomy" id="4058"/>
    <lineage>
        <taxon>Eukaryota</taxon>
        <taxon>Viridiplantae</taxon>
        <taxon>Streptophyta</taxon>
        <taxon>Embryophyta</taxon>
        <taxon>Tracheophyta</taxon>
        <taxon>Spermatophyta</taxon>
        <taxon>Magnoliopsida</taxon>
        <taxon>eudicotyledons</taxon>
        <taxon>Gunneridae</taxon>
        <taxon>Pentapetalae</taxon>
        <taxon>asterids</taxon>
        <taxon>lamiids</taxon>
        <taxon>Gentianales</taxon>
        <taxon>Apocynaceae</taxon>
        <taxon>Rauvolfioideae</taxon>
        <taxon>Vinceae</taxon>
        <taxon>Catharanthinae</taxon>
        <taxon>Catharanthus</taxon>
    </lineage>
</organism>
<name>A0ACC0C9G0_CATRO</name>
<protein>
    <submittedName>
        <fullName evidence="1">Uncharacterized protein</fullName>
    </submittedName>
</protein>
<evidence type="ECO:0000313" key="2">
    <source>
        <dbReference type="Proteomes" id="UP001060085"/>
    </source>
</evidence>
<comment type="caution">
    <text evidence="1">The sequence shown here is derived from an EMBL/GenBank/DDBJ whole genome shotgun (WGS) entry which is preliminary data.</text>
</comment>
<keyword evidence="2" id="KW-1185">Reference proteome</keyword>
<reference evidence="2" key="1">
    <citation type="journal article" date="2023" name="Nat. Plants">
        <title>Single-cell RNA sequencing provides a high-resolution roadmap for understanding the multicellular compartmentation of specialized metabolism.</title>
        <authorList>
            <person name="Sun S."/>
            <person name="Shen X."/>
            <person name="Li Y."/>
            <person name="Li Y."/>
            <person name="Wang S."/>
            <person name="Li R."/>
            <person name="Zhang H."/>
            <person name="Shen G."/>
            <person name="Guo B."/>
            <person name="Wei J."/>
            <person name="Xu J."/>
            <person name="St-Pierre B."/>
            <person name="Chen S."/>
            <person name="Sun C."/>
        </authorList>
    </citation>
    <scope>NUCLEOTIDE SEQUENCE [LARGE SCALE GENOMIC DNA]</scope>
</reference>
<sequence>MFCTTCLTCALEMHRSEAKDCTVHSKSQGYNLFRLCELLQFWRVDPLERGEDHLVETQEGLEIEVGLRTDLGCERVQTLWILPDPDPDPHPPGSFNPDISFHISEVKSFLPLRDPLGLLGGRWKNRVQQRAAGSSWIGGVDKRGWRRVWLQLQRRPEQVKKKSEVRERSSTRQRRGSGSRASAGGSEMKLKKKTGVRTRTGTGKAHPVYNPTTDLVTGYEFCPWSPTFACLDVYSLVPRGTLVPYSAAVNLAEGL</sequence>
<proteinExistence type="predicted"/>
<gene>
    <name evidence="1" type="ORF">M9H77_02762</name>
</gene>
<dbReference type="Proteomes" id="UP001060085">
    <property type="component" value="Linkage Group LG01"/>
</dbReference>